<dbReference type="STRING" id="157652.A0A371FRM6"/>
<sequence>MKCKSDGTLERYRVRLVAKGKDEHGDDKIEKLNLKEKLATQFEMKELGKLKYFLGIKVAYSKQVTWRSKKQNVVDRSSVEAKFRAMAKGICEGLYMRIILDGLKVKYEGPIKLFCDNNSAISIAHNLVKHDRTKHIKIDRHFIKEKDYTNPMLPINQHSIDRALQPPIPQPTENHVLWASFQNMPYDVTVDVLHSVFSEYGIVQKISIFEKNSQTQALIQYPDVTTATAAKNALEGHCIYDGGYCKLHLSYSRHTDINVKAFSNKSRDYTRPDYSVQVPATSWHNPHAFHAQVYGGQIPSWNPILSYMYGPATFPHQTYAVPPIPAYVLAQSNPMVPGFSPHMQAGYSGTLYKD</sequence>
<keyword evidence="4" id="KW-1185">Reference proteome</keyword>
<dbReference type="PANTHER" id="PTHR15592">
    <property type="entry name" value="MATRIN 3/NUCLEAR PROTEIN 220-RELATED"/>
    <property type="match status" value="1"/>
</dbReference>
<dbReference type="Proteomes" id="UP000257109">
    <property type="component" value="Unassembled WGS sequence"/>
</dbReference>
<dbReference type="Gene3D" id="3.30.70.330">
    <property type="match status" value="1"/>
</dbReference>
<dbReference type="CDD" id="cd09272">
    <property type="entry name" value="RNase_HI_RT_Ty1"/>
    <property type="match status" value="1"/>
</dbReference>
<feature type="non-terminal residue" evidence="3">
    <location>
        <position position="1"/>
    </location>
</feature>
<protein>
    <submittedName>
        <fullName evidence="3">Polypyrimidine tract-binding protein-like 1</fullName>
    </submittedName>
</protein>
<accession>A0A371FRM6</accession>
<feature type="domain" description="RRM" evidence="2">
    <location>
        <begin position="183"/>
        <end position="254"/>
    </location>
</feature>
<reference evidence="3" key="1">
    <citation type="submission" date="2018-05" db="EMBL/GenBank/DDBJ databases">
        <title>Draft genome of Mucuna pruriens seed.</title>
        <authorList>
            <person name="Nnadi N.E."/>
            <person name="Vos R."/>
            <person name="Hasami M.H."/>
            <person name="Devisetty U.K."/>
            <person name="Aguiy J.C."/>
        </authorList>
    </citation>
    <scope>NUCLEOTIDE SEQUENCE [LARGE SCALE GENOMIC DNA]</scope>
    <source>
        <strain evidence="3">JCA_2017</strain>
    </source>
</reference>
<dbReference type="EMBL" id="QJKJ01008060">
    <property type="protein sequence ID" value="RDX80948.1"/>
    <property type="molecule type" value="Genomic_DNA"/>
</dbReference>
<dbReference type="InterPro" id="IPR012677">
    <property type="entry name" value="Nucleotide-bd_a/b_plait_sf"/>
</dbReference>
<dbReference type="SUPFAM" id="SSF54928">
    <property type="entry name" value="RNA-binding domain, RBD"/>
    <property type="match status" value="1"/>
</dbReference>
<evidence type="ECO:0000313" key="3">
    <source>
        <dbReference type="EMBL" id="RDX80948.1"/>
    </source>
</evidence>
<dbReference type="InterPro" id="IPR000504">
    <property type="entry name" value="RRM_dom"/>
</dbReference>
<proteinExistence type="predicted"/>
<evidence type="ECO:0000259" key="2">
    <source>
        <dbReference type="PROSITE" id="PS50102"/>
    </source>
</evidence>
<organism evidence="3 4">
    <name type="scientific">Mucuna pruriens</name>
    <name type="common">Velvet bean</name>
    <name type="synonym">Dolichos pruriens</name>
    <dbReference type="NCBI Taxonomy" id="157652"/>
    <lineage>
        <taxon>Eukaryota</taxon>
        <taxon>Viridiplantae</taxon>
        <taxon>Streptophyta</taxon>
        <taxon>Embryophyta</taxon>
        <taxon>Tracheophyta</taxon>
        <taxon>Spermatophyta</taxon>
        <taxon>Magnoliopsida</taxon>
        <taxon>eudicotyledons</taxon>
        <taxon>Gunneridae</taxon>
        <taxon>Pentapetalae</taxon>
        <taxon>rosids</taxon>
        <taxon>fabids</taxon>
        <taxon>Fabales</taxon>
        <taxon>Fabaceae</taxon>
        <taxon>Papilionoideae</taxon>
        <taxon>50 kb inversion clade</taxon>
        <taxon>NPAAA clade</taxon>
        <taxon>indigoferoid/millettioid clade</taxon>
        <taxon>Phaseoleae</taxon>
        <taxon>Mucuna</taxon>
    </lineage>
</organism>
<gene>
    <name evidence="3" type="primary">PTB</name>
    <name evidence="3" type="ORF">CR513_38432</name>
</gene>
<comment type="caution">
    <text evidence="3">The sequence shown here is derived from an EMBL/GenBank/DDBJ whole genome shotgun (WGS) entry which is preliminary data.</text>
</comment>
<dbReference type="InterPro" id="IPR035979">
    <property type="entry name" value="RBD_domain_sf"/>
</dbReference>
<dbReference type="GO" id="GO:0003723">
    <property type="term" value="F:RNA binding"/>
    <property type="evidence" value="ECO:0007669"/>
    <property type="project" value="UniProtKB-UniRule"/>
</dbReference>
<dbReference type="PROSITE" id="PS50102">
    <property type="entry name" value="RRM"/>
    <property type="match status" value="1"/>
</dbReference>
<dbReference type="AlphaFoldDB" id="A0A371FRM6"/>
<evidence type="ECO:0000313" key="4">
    <source>
        <dbReference type="Proteomes" id="UP000257109"/>
    </source>
</evidence>
<keyword evidence="1" id="KW-0694">RNA-binding</keyword>
<evidence type="ECO:0000256" key="1">
    <source>
        <dbReference type="PROSITE-ProRule" id="PRU00176"/>
    </source>
</evidence>
<dbReference type="OrthoDB" id="1411639at2759"/>
<name>A0A371FRM6_MUCPR</name>
<dbReference type="Pfam" id="PF00076">
    <property type="entry name" value="RRM_1"/>
    <property type="match status" value="1"/>
</dbReference>